<reference evidence="6" key="1">
    <citation type="journal article" date="2014" name="Genome Announc.">
        <title>Genome sequence and annotation of Acremonium chrysogenum, producer of the beta-lactam antibiotic cephalosporin C.</title>
        <authorList>
            <person name="Terfehr D."/>
            <person name="Dahlmann T.A."/>
            <person name="Specht T."/>
            <person name="Zadra I."/>
            <person name="Kuernsteiner H."/>
            <person name="Kueck U."/>
        </authorList>
    </citation>
    <scope>NUCLEOTIDE SEQUENCE [LARGE SCALE GENOMIC DNA]</scope>
    <source>
        <strain evidence="6">ATCC 11550 / CBS 779.69 / DSM 880 / IAM 14645 / JCM 23072 / IMI 49137</strain>
    </source>
</reference>
<dbReference type="Gene3D" id="3.20.20.140">
    <property type="entry name" value="Metal-dependent hydrolases"/>
    <property type="match status" value="1"/>
</dbReference>
<protein>
    <recommendedName>
        <fullName evidence="2">Dipeptidase</fullName>
        <ecNumber evidence="2">3.4.13.19</ecNumber>
    </recommendedName>
</protein>
<dbReference type="HOGENOM" id="CLU_031404_4_0_1"/>
<evidence type="ECO:0000256" key="3">
    <source>
        <dbReference type="SAM" id="MobiDB-lite"/>
    </source>
</evidence>
<dbReference type="InterPro" id="IPR008257">
    <property type="entry name" value="Pept_M19"/>
</dbReference>
<keyword evidence="2" id="KW-0862">Zinc</keyword>
<accession>A0A086TA45</accession>
<dbReference type="EMBL" id="JPKY01000021">
    <property type="protein sequence ID" value="KFH46227.1"/>
    <property type="molecule type" value="Genomic_DNA"/>
</dbReference>
<evidence type="ECO:0000256" key="1">
    <source>
        <dbReference type="ARBA" id="ARBA00022997"/>
    </source>
</evidence>
<dbReference type="STRING" id="857340.A0A086TA45"/>
<evidence type="ECO:0000256" key="4">
    <source>
        <dbReference type="SAM" id="Phobius"/>
    </source>
</evidence>
<evidence type="ECO:0000313" key="5">
    <source>
        <dbReference type="EMBL" id="KFH46227.1"/>
    </source>
</evidence>
<keyword evidence="4" id="KW-0812">Transmembrane</keyword>
<keyword evidence="4" id="KW-1133">Transmembrane helix</keyword>
<dbReference type="GO" id="GO:0070573">
    <property type="term" value="F:metallodipeptidase activity"/>
    <property type="evidence" value="ECO:0007669"/>
    <property type="project" value="InterPro"/>
</dbReference>
<keyword evidence="4" id="KW-0472">Membrane</keyword>
<keyword evidence="2" id="KW-0479">Metal-binding</keyword>
<comment type="cofactor">
    <cofactor evidence="2">
        <name>Zn(2+)</name>
        <dbReference type="ChEBI" id="CHEBI:29105"/>
    </cofactor>
</comment>
<dbReference type="AlphaFoldDB" id="A0A086TA45"/>
<evidence type="ECO:0000313" key="6">
    <source>
        <dbReference type="Proteomes" id="UP000029964"/>
    </source>
</evidence>
<feature type="transmembrane region" description="Helical" evidence="4">
    <location>
        <begin position="36"/>
        <end position="54"/>
    </location>
</feature>
<comment type="caution">
    <text evidence="5">The sequence shown here is derived from an EMBL/GenBank/DDBJ whole genome shotgun (WGS) entry which is preliminary data.</text>
</comment>
<keyword evidence="6" id="KW-1185">Reference proteome</keyword>
<dbReference type="Proteomes" id="UP000029964">
    <property type="component" value="Unassembled WGS sequence"/>
</dbReference>
<sequence>MAPIPPNDIERASHEKGALPSSPASPRPRRVSPRRLIASIFIFLLTFSFLHRPLGRRGNDHFCRRHSVEQRARRVLSMTPLIDGHVDMPVLIRALYKNKIANDEWREAFEDGSLPGHVDIKRLREGLSGGAFWSVFAPCPKNGSDFSDENLAQSVQFTLDQIDLMTRVQAMYPDDFSPAQGLHADAALDAWAEGKFISPLGIEGLHQIGNKASNLRRFYDLGVRYATLTHNCHNKYADAGLQEHPLSEATPIHHGVSEEGRQLIQEMNRIGMIVDLAHVSEETMVDVLGGSDDWPGSRAPVIYSHSSAYAICPHPRNVKDHVLKLVKERNSVVLVNIAGQFIACRDVGADNGIPEPVPEDATLGRVVEHIMYIGDLVGYDHVGVGTDLDGISDPPEGFGDVTAYPELVAELLRRGVSDDDAAKVVGGNVLRVWEDVEVVAAKMQAEGVPALEDDLVDDWS</sequence>
<dbReference type="InterPro" id="IPR032466">
    <property type="entry name" value="Metal_Hydrolase"/>
</dbReference>
<comment type="catalytic activity">
    <reaction evidence="2">
        <text>an L-aminoacyl-L-amino acid + H2O = 2 an L-alpha-amino acid</text>
        <dbReference type="Rhea" id="RHEA:48940"/>
        <dbReference type="ChEBI" id="CHEBI:15377"/>
        <dbReference type="ChEBI" id="CHEBI:59869"/>
        <dbReference type="ChEBI" id="CHEBI:77460"/>
        <dbReference type="EC" id="3.4.13.19"/>
    </reaction>
</comment>
<dbReference type="OrthoDB" id="445695at2759"/>
<dbReference type="SUPFAM" id="SSF51556">
    <property type="entry name" value="Metallo-dependent hydrolases"/>
    <property type="match status" value="1"/>
</dbReference>
<name>A0A086TA45_HAPC1</name>
<proteinExistence type="inferred from homology"/>
<dbReference type="PANTHER" id="PTHR10443:SF12">
    <property type="entry name" value="DIPEPTIDASE"/>
    <property type="match status" value="1"/>
</dbReference>
<comment type="similarity">
    <text evidence="2">Belongs to the metallo-dependent hydrolases superfamily. Peptidase M19 family.</text>
</comment>
<feature type="compositionally biased region" description="Basic and acidic residues" evidence="3">
    <location>
        <begin position="8"/>
        <end position="17"/>
    </location>
</feature>
<keyword evidence="2" id="KW-0378">Hydrolase</keyword>
<dbReference type="PROSITE" id="PS51365">
    <property type="entry name" value="RENAL_DIPEPTIDASE_2"/>
    <property type="match status" value="1"/>
</dbReference>
<dbReference type="CDD" id="cd01301">
    <property type="entry name" value="rDP_like"/>
    <property type="match status" value="1"/>
</dbReference>
<dbReference type="GO" id="GO:0006508">
    <property type="term" value="P:proteolysis"/>
    <property type="evidence" value="ECO:0007669"/>
    <property type="project" value="UniProtKB-KW"/>
</dbReference>
<gene>
    <name evidence="5" type="ORF">ACRE_029170</name>
</gene>
<feature type="region of interest" description="Disordered" evidence="3">
    <location>
        <begin position="1"/>
        <end position="30"/>
    </location>
</feature>
<organism evidence="5 6">
    <name type="scientific">Hapsidospora chrysogenum (strain ATCC 11550 / CBS 779.69 / DSM 880 / IAM 14645 / JCM 23072 / IMI 49137)</name>
    <name type="common">Acremonium chrysogenum</name>
    <dbReference type="NCBI Taxonomy" id="857340"/>
    <lineage>
        <taxon>Eukaryota</taxon>
        <taxon>Fungi</taxon>
        <taxon>Dikarya</taxon>
        <taxon>Ascomycota</taxon>
        <taxon>Pezizomycotina</taxon>
        <taxon>Sordariomycetes</taxon>
        <taxon>Hypocreomycetidae</taxon>
        <taxon>Hypocreales</taxon>
        <taxon>Bionectriaceae</taxon>
        <taxon>Hapsidospora</taxon>
    </lineage>
</organism>
<evidence type="ECO:0000256" key="2">
    <source>
        <dbReference type="RuleBase" id="RU341113"/>
    </source>
</evidence>
<keyword evidence="2" id="KW-0482">Metalloprotease</keyword>
<dbReference type="Pfam" id="PF01244">
    <property type="entry name" value="Peptidase_M19"/>
    <property type="match status" value="1"/>
</dbReference>
<keyword evidence="1 2" id="KW-0224">Dipeptidase</keyword>
<dbReference type="PANTHER" id="PTHR10443">
    <property type="entry name" value="MICROSOMAL DIPEPTIDASE"/>
    <property type="match status" value="1"/>
</dbReference>
<dbReference type="EC" id="3.4.13.19" evidence="2"/>
<keyword evidence="2" id="KW-0645">Protease</keyword>
<dbReference type="GO" id="GO:0046872">
    <property type="term" value="F:metal ion binding"/>
    <property type="evidence" value="ECO:0007669"/>
    <property type="project" value="UniProtKB-UniRule"/>
</dbReference>